<evidence type="ECO:0000313" key="2">
    <source>
        <dbReference type="EMBL" id="KKM22438.1"/>
    </source>
</evidence>
<dbReference type="PROSITE" id="PS51186">
    <property type="entry name" value="GNAT"/>
    <property type="match status" value="1"/>
</dbReference>
<dbReference type="Pfam" id="PF00583">
    <property type="entry name" value="Acetyltransf_1"/>
    <property type="match status" value="1"/>
</dbReference>
<protein>
    <recommendedName>
        <fullName evidence="1">N-acetyltransferase domain-containing protein</fullName>
    </recommendedName>
</protein>
<accession>A0A0F9KJS0</accession>
<feature type="domain" description="N-acetyltransferase" evidence="1">
    <location>
        <begin position="33"/>
        <end position="176"/>
    </location>
</feature>
<dbReference type="GO" id="GO:0016747">
    <property type="term" value="F:acyltransferase activity, transferring groups other than amino-acyl groups"/>
    <property type="evidence" value="ECO:0007669"/>
    <property type="project" value="InterPro"/>
</dbReference>
<sequence length="240" mass="27678">MRLSKDSMLEASPVCEGPLILRRWALSDTYARAEWPSYAPDYVGFNFALRGASRDELDRHFLARDQDPGRIPLAADHGEQQAIAYFALHEIDWARRVVGNVGFRVRPEWCDRGYGPRILRLAGEWCRECGIQSIRLDVAAPNIRAVRCYEKAGMHRTREFWREARDLAGIDIADKEHDLLRPHFRIERGVPQVRFWWMELETARDTRDSDLCTTLDMGDCPWCPAPGSPGLEQNRHETDA</sequence>
<organism evidence="2">
    <name type="scientific">marine sediment metagenome</name>
    <dbReference type="NCBI Taxonomy" id="412755"/>
    <lineage>
        <taxon>unclassified sequences</taxon>
        <taxon>metagenomes</taxon>
        <taxon>ecological metagenomes</taxon>
    </lineage>
</organism>
<proteinExistence type="predicted"/>
<evidence type="ECO:0000259" key="1">
    <source>
        <dbReference type="PROSITE" id="PS51186"/>
    </source>
</evidence>
<dbReference type="Gene3D" id="3.40.630.30">
    <property type="match status" value="1"/>
</dbReference>
<comment type="caution">
    <text evidence="2">The sequence shown here is derived from an EMBL/GenBank/DDBJ whole genome shotgun (WGS) entry which is preliminary data.</text>
</comment>
<reference evidence="2" key="1">
    <citation type="journal article" date="2015" name="Nature">
        <title>Complex archaea that bridge the gap between prokaryotes and eukaryotes.</title>
        <authorList>
            <person name="Spang A."/>
            <person name="Saw J.H."/>
            <person name="Jorgensen S.L."/>
            <person name="Zaremba-Niedzwiedzka K."/>
            <person name="Martijn J."/>
            <person name="Lind A.E."/>
            <person name="van Eijk R."/>
            <person name="Schleper C."/>
            <person name="Guy L."/>
            <person name="Ettema T.J."/>
        </authorList>
    </citation>
    <scope>NUCLEOTIDE SEQUENCE</scope>
</reference>
<dbReference type="CDD" id="cd04301">
    <property type="entry name" value="NAT_SF"/>
    <property type="match status" value="1"/>
</dbReference>
<dbReference type="InterPro" id="IPR000182">
    <property type="entry name" value="GNAT_dom"/>
</dbReference>
<dbReference type="InterPro" id="IPR016181">
    <property type="entry name" value="Acyl_CoA_acyltransferase"/>
</dbReference>
<dbReference type="EMBL" id="LAZR01013332">
    <property type="protein sequence ID" value="KKM22438.1"/>
    <property type="molecule type" value="Genomic_DNA"/>
</dbReference>
<name>A0A0F9KJS0_9ZZZZ</name>
<dbReference type="AlphaFoldDB" id="A0A0F9KJS0"/>
<dbReference type="SUPFAM" id="SSF55729">
    <property type="entry name" value="Acyl-CoA N-acyltransferases (Nat)"/>
    <property type="match status" value="1"/>
</dbReference>
<gene>
    <name evidence="2" type="ORF">LCGC14_1625340</name>
</gene>